<keyword evidence="2" id="KW-0812">Transmembrane</keyword>
<dbReference type="Proteomes" id="UP000023152">
    <property type="component" value="Unassembled WGS sequence"/>
</dbReference>
<proteinExistence type="predicted"/>
<keyword evidence="2" id="KW-0472">Membrane</keyword>
<name>X6NFC0_RETFI</name>
<feature type="compositionally biased region" description="Basic and acidic residues" evidence="1">
    <location>
        <begin position="39"/>
        <end position="66"/>
    </location>
</feature>
<accession>X6NFC0</accession>
<evidence type="ECO:0000256" key="2">
    <source>
        <dbReference type="SAM" id="Phobius"/>
    </source>
</evidence>
<gene>
    <name evidence="3" type="ORF">RFI_12471</name>
</gene>
<comment type="caution">
    <text evidence="3">The sequence shown here is derived from an EMBL/GenBank/DDBJ whole genome shotgun (WGS) entry which is preliminary data.</text>
</comment>
<organism evidence="3 4">
    <name type="scientific">Reticulomyxa filosa</name>
    <dbReference type="NCBI Taxonomy" id="46433"/>
    <lineage>
        <taxon>Eukaryota</taxon>
        <taxon>Sar</taxon>
        <taxon>Rhizaria</taxon>
        <taxon>Retaria</taxon>
        <taxon>Foraminifera</taxon>
        <taxon>Monothalamids</taxon>
        <taxon>Reticulomyxidae</taxon>
        <taxon>Reticulomyxa</taxon>
    </lineage>
</organism>
<protein>
    <submittedName>
        <fullName evidence="3">Uncharacterized protein</fullName>
    </submittedName>
</protein>
<dbReference type="EMBL" id="ASPP01009042">
    <property type="protein sequence ID" value="ETO24686.1"/>
    <property type="molecule type" value="Genomic_DNA"/>
</dbReference>
<evidence type="ECO:0000313" key="4">
    <source>
        <dbReference type="Proteomes" id="UP000023152"/>
    </source>
</evidence>
<reference evidence="3 4" key="1">
    <citation type="journal article" date="2013" name="Curr. Biol.">
        <title>The Genome of the Foraminiferan Reticulomyxa filosa.</title>
        <authorList>
            <person name="Glockner G."/>
            <person name="Hulsmann N."/>
            <person name="Schleicher M."/>
            <person name="Noegel A.A."/>
            <person name="Eichinger L."/>
            <person name="Gallinger C."/>
            <person name="Pawlowski J."/>
            <person name="Sierra R."/>
            <person name="Euteneuer U."/>
            <person name="Pillet L."/>
            <person name="Moustafa A."/>
            <person name="Platzer M."/>
            <person name="Groth M."/>
            <person name="Szafranski K."/>
            <person name="Schliwa M."/>
        </authorList>
    </citation>
    <scope>NUCLEOTIDE SEQUENCE [LARGE SCALE GENOMIC DNA]</scope>
</reference>
<dbReference type="AlphaFoldDB" id="X6NFC0"/>
<feature type="compositionally biased region" description="Basic residues" evidence="1">
    <location>
        <begin position="8"/>
        <end position="22"/>
    </location>
</feature>
<evidence type="ECO:0000313" key="3">
    <source>
        <dbReference type="EMBL" id="ETO24686.1"/>
    </source>
</evidence>
<keyword evidence="4" id="KW-1185">Reference proteome</keyword>
<feature type="region of interest" description="Disordered" evidence="1">
    <location>
        <begin position="1"/>
        <end position="118"/>
    </location>
</feature>
<sequence>MAQAVTSTKKKGGGEKKKKIKKIQMQDNTANSSDTPSPFREELDLDHSLISPNDDKNVWVPFRERVGSVSTPKPPSQFETQARDTPGRTLLPASSNSDRSSPAASTLKPLGTGKPSATSNMGMASFVTVKKTKKDGTKIHAGWDVSQFDITWQDKDNLDKSQINPYEEEVYSRLASKLGSLSNMRREDVANSVKENKTKLRETLSRRLFTQRPTPQQIESRGIVPQGYFDQGHVCEEFFFDDIKIYKYICLHFYMHICIYVYIYFFFGIFLYIHVIFFFWWTRVVYFFFFLNIAKKIFFVTYEWKQNKWTDQ</sequence>
<keyword evidence="2" id="KW-1133">Transmembrane helix</keyword>
<feature type="compositionally biased region" description="Low complexity" evidence="1">
    <location>
        <begin position="93"/>
        <end position="105"/>
    </location>
</feature>
<feature type="compositionally biased region" description="Polar residues" evidence="1">
    <location>
        <begin position="25"/>
        <end position="36"/>
    </location>
</feature>
<feature type="transmembrane region" description="Helical" evidence="2">
    <location>
        <begin position="286"/>
        <end position="304"/>
    </location>
</feature>
<feature type="transmembrane region" description="Helical" evidence="2">
    <location>
        <begin position="253"/>
        <end position="280"/>
    </location>
</feature>
<evidence type="ECO:0000256" key="1">
    <source>
        <dbReference type="SAM" id="MobiDB-lite"/>
    </source>
</evidence>